<dbReference type="InterPro" id="IPR029044">
    <property type="entry name" value="Nucleotide-diphossugar_trans"/>
</dbReference>
<dbReference type="EMBL" id="JASJUS010000046">
    <property type="protein sequence ID" value="MDL2081344.1"/>
    <property type="molecule type" value="Genomic_DNA"/>
</dbReference>
<organism evidence="9 10">
    <name type="scientific">Streptomyces fuscus</name>
    <dbReference type="NCBI Taxonomy" id="3048495"/>
    <lineage>
        <taxon>Bacteria</taxon>
        <taxon>Bacillati</taxon>
        <taxon>Actinomycetota</taxon>
        <taxon>Actinomycetes</taxon>
        <taxon>Kitasatosporales</taxon>
        <taxon>Streptomycetaceae</taxon>
        <taxon>Streptomyces</taxon>
    </lineage>
</organism>
<dbReference type="PANTHER" id="PTHR37316">
    <property type="entry name" value="TEICHOIC ACID GLYCEROL-PHOSPHATE PRIMASE"/>
    <property type="match status" value="1"/>
</dbReference>
<dbReference type="CDD" id="cd00761">
    <property type="entry name" value="Glyco_tranf_GTA_type"/>
    <property type="match status" value="1"/>
</dbReference>
<dbReference type="InterPro" id="IPR043148">
    <property type="entry name" value="TagF_C"/>
</dbReference>
<evidence type="ECO:0000256" key="6">
    <source>
        <dbReference type="ARBA" id="ARBA00023136"/>
    </source>
</evidence>
<dbReference type="Pfam" id="PF04464">
    <property type="entry name" value="Glyphos_transf"/>
    <property type="match status" value="1"/>
</dbReference>
<keyword evidence="4" id="KW-0808">Transferase</keyword>
<dbReference type="Gene3D" id="3.90.550.10">
    <property type="entry name" value="Spore Coat Polysaccharide Biosynthesis Protein SpsA, Chain A"/>
    <property type="match status" value="1"/>
</dbReference>
<reference evidence="9 10" key="1">
    <citation type="submission" date="2023-05" db="EMBL/GenBank/DDBJ databases">
        <title>Streptomyces fuscus sp. nov., a brown-black pigment producing actinomyces isolated from dry sand of Sea duck farm.</title>
        <authorList>
            <person name="Xie J."/>
            <person name="Shen N."/>
        </authorList>
    </citation>
    <scope>NUCLEOTIDE SEQUENCE [LARGE SCALE GENOMIC DNA]</scope>
    <source>
        <strain evidence="9 10">GXMU-J15</strain>
    </source>
</reference>
<evidence type="ECO:0000313" key="9">
    <source>
        <dbReference type="EMBL" id="MDL2081344.1"/>
    </source>
</evidence>
<proteinExistence type="inferred from homology"/>
<comment type="similarity">
    <text evidence="2">Belongs to the CDP-glycerol glycerophosphotransferase family.</text>
</comment>
<dbReference type="Gene3D" id="3.40.50.11820">
    <property type="match status" value="1"/>
</dbReference>
<comment type="subcellular location">
    <subcellularLocation>
        <location evidence="1">Cell membrane</location>
        <topology evidence="1">Peripheral membrane protein</topology>
    </subcellularLocation>
</comment>
<dbReference type="RefSeq" id="WP_093723413.1">
    <property type="nucleotide sequence ID" value="NZ_JASJUS010000046.1"/>
</dbReference>
<dbReference type="PANTHER" id="PTHR37316:SF3">
    <property type="entry name" value="TEICHOIC ACID GLYCEROL-PHOSPHATE TRANSFERASE"/>
    <property type="match status" value="1"/>
</dbReference>
<feature type="domain" description="Glycosyltransferase 2-like" evidence="8">
    <location>
        <begin position="5"/>
        <end position="112"/>
    </location>
</feature>
<name>A0ABT7JAL4_9ACTN</name>
<keyword evidence="3" id="KW-1003">Cell membrane</keyword>
<gene>
    <name evidence="9" type="ORF">QNN03_33400</name>
</gene>
<keyword evidence="6" id="KW-0472">Membrane</keyword>
<evidence type="ECO:0000256" key="5">
    <source>
        <dbReference type="ARBA" id="ARBA00022944"/>
    </source>
</evidence>
<evidence type="ECO:0000313" key="10">
    <source>
        <dbReference type="Proteomes" id="UP001241926"/>
    </source>
</evidence>
<keyword evidence="5" id="KW-0777">Teichoic acid biosynthesis</keyword>
<evidence type="ECO:0000259" key="8">
    <source>
        <dbReference type="Pfam" id="PF00535"/>
    </source>
</evidence>
<dbReference type="InterPro" id="IPR051612">
    <property type="entry name" value="Teichoic_Acid_Biosynth"/>
</dbReference>
<evidence type="ECO:0000256" key="4">
    <source>
        <dbReference type="ARBA" id="ARBA00022679"/>
    </source>
</evidence>
<dbReference type="InterPro" id="IPR043149">
    <property type="entry name" value="TagF_N"/>
</dbReference>
<keyword evidence="10" id="KW-1185">Reference proteome</keyword>
<dbReference type="Proteomes" id="UP001241926">
    <property type="component" value="Unassembled WGS sequence"/>
</dbReference>
<evidence type="ECO:0000256" key="7">
    <source>
        <dbReference type="SAM" id="MobiDB-lite"/>
    </source>
</evidence>
<evidence type="ECO:0000256" key="1">
    <source>
        <dbReference type="ARBA" id="ARBA00004202"/>
    </source>
</evidence>
<dbReference type="Pfam" id="PF00535">
    <property type="entry name" value="Glycos_transf_2"/>
    <property type="match status" value="1"/>
</dbReference>
<dbReference type="InterPro" id="IPR007554">
    <property type="entry name" value="Glycerophosphate_synth"/>
</dbReference>
<accession>A0ABT7JAL4</accession>
<dbReference type="Gene3D" id="3.40.50.12580">
    <property type="match status" value="1"/>
</dbReference>
<protein>
    <submittedName>
        <fullName evidence="9">Bifunctional glycosyltransferase family 2 protein/CDP-glycerol:glycerophosphate glycerophosphotransferase</fullName>
    </submittedName>
</protein>
<feature type="region of interest" description="Disordered" evidence="7">
    <location>
        <begin position="716"/>
        <end position="750"/>
    </location>
</feature>
<sequence length="750" mass="83091">MPRFSVIVPAYKVQAYLHECLESVLTQSYTDLELVAVDDASPDACGAIVEEFAARDPRVRPVRLARGQGPGAARNAGLAEAGGDYVLFLDGGDTLTPGALQAVADRLKETGEPDVLVHDHAEVPWTGEPPHTPARPQLYDRGPAPFRPEDRPGLLRLPTAPWTKTCRREFLEREGLAFPPGSHEDTPWTFQVLLTAESVATLDRVCVHHRLRREGSGPSRRHFDVFEQYERVFAFLAERPELARWRPVLFRRTADHLTALFARGDLLPRAGRAEFLRLARDLLRRHRAPGTPVPPLRERLRHALVRLGLHRTYRALHVAGALGRRAGKGAVKLAGALRAAALRLHYRVQLRLPLHQDRAVFRAYGGAGYGCNPGALEEAFRTHAPHLRTAWIAHPEHHHTIPVATRRIAPGSAAYWTALARSKYVVDNEPHPPVKRPGQVVVQTFSGTPLKHMGLDLRERPAAGAGTDFGELLGAAGTWDYVVSANRHSTLVRERVLPGPYQTLEYGQPRNDVFQQATSAEVTRLRESLGIPGHAVAILYAPTHRDYRRTQRCPLDLDEVARRLGPQFVILARAHRRHGGPLAPEALSPRIVDVTGHPSVEQLCLASDALVTDYASVMFDYAGLDRPIVLHLDDEEAFEAARGTYVDLRAFPPGAIARSEDELVDIFTTGHWRGSRSTQLRSAFRARFCPYDDGRAAERVVRHVVFGERGLPPVVPPAERHPVPSAAARAHAPLPTVPRPARPLTLTDRL</sequence>
<dbReference type="SUPFAM" id="SSF53448">
    <property type="entry name" value="Nucleotide-diphospho-sugar transferases"/>
    <property type="match status" value="1"/>
</dbReference>
<dbReference type="InterPro" id="IPR001173">
    <property type="entry name" value="Glyco_trans_2-like"/>
</dbReference>
<dbReference type="SUPFAM" id="SSF53756">
    <property type="entry name" value="UDP-Glycosyltransferase/glycogen phosphorylase"/>
    <property type="match status" value="1"/>
</dbReference>
<evidence type="ECO:0000256" key="3">
    <source>
        <dbReference type="ARBA" id="ARBA00022475"/>
    </source>
</evidence>
<comment type="caution">
    <text evidence="9">The sequence shown here is derived from an EMBL/GenBank/DDBJ whole genome shotgun (WGS) entry which is preliminary data.</text>
</comment>
<evidence type="ECO:0000256" key="2">
    <source>
        <dbReference type="ARBA" id="ARBA00010488"/>
    </source>
</evidence>